<gene>
    <name evidence="5" type="ORF">SK069_15765</name>
</gene>
<evidence type="ECO:0000256" key="1">
    <source>
        <dbReference type="ARBA" id="ARBA00001933"/>
    </source>
</evidence>
<dbReference type="SUPFAM" id="SSF53383">
    <property type="entry name" value="PLP-dependent transferases"/>
    <property type="match status" value="1"/>
</dbReference>
<keyword evidence="5" id="KW-0808">Transferase</keyword>
<proteinExistence type="inferred from homology"/>
<organism evidence="5 6">
    <name type="scientific">Patulibacter brassicae</name>
    <dbReference type="NCBI Taxonomy" id="1705717"/>
    <lineage>
        <taxon>Bacteria</taxon>
        <taxon>Bacillati</taxon>
        <taxon>Actinomycetota</taxon>
        <taxon>Thermoleophilia</taxon>
        <taxon>Solirubrobacterales</taxon>
        <taxon>Patulibacteraceae</taxon>
        <taxon>Patulibacter</taxon>
    </lineage>
</organism>
<name>A0ABU4VMJ3_9ACTN</name>
<comment type="cofactor">
    <cofactor evidence="1 3">
        <name>pyridoxal 5'-phosphate</name>
        <dbReference type="ChEBI" id="CHEBI:597326"/>
    </cofactor>
</comment>
<dbReference type="Gene3D" id="3.90.1150.10">
    <property type="entry name" value="Aspartate Aminotransferase, domain 1"/>
    <property type="match status" value="1"/>
</dbReference>
<dbReference type="PANTHER" id="PTHR11808">
    <property type="entry name" value="TRANS-SULFURATION ENZYME FAMILY MEMBER"/>
    <property type="match status" value="1"/>
</dbReference>
<sequence>MSADERAGEGGSSPKDGGSAWAPGEAGVLPRGVAARARAELERQRGRGPRPAVAPDDAGAAPASGPEGLADATRIVRAGLPSAGQGRPFLPGPVFAAPYHAAGDLDEAPHVYGRMTNPGFERYEHALGELDGGHAVVFASGMAAVAAILHHLLGPGDLLVAPTDGYPGVAQLAREHLALRGVGVRLVPTADEQIRRAAKGASLVWLETPANPGLEVLELEETIAACRRAGARVVVDNTLATPLRQRPLELGADLVVSSDSKHLAGHSDLILGHVSAADEEVAAGLRSWRTLAGAVPGPFETWLAHRSLATLEVRLARQEQVAEALVAALRERDDVSDVRYPGLSSVVGFDLGSPRRARTFLSALEIVLEATSFGGLHTTAERRDRHGDGQVPPGYIRLSAGIEDPRDVVADVLTALDRSR</sequence>
<dbReference type="GO" id="GO:0016740">
    <property type="term" value="F:transferase activity"/>
    <property type="evidence" value="ECO:0007669"/>
    <property type="project" value="UniProtKB-KW"/>
</dbReference>
<comment type="caution">
    <text evidence="5">The sequence shown here is derived from an EMBL/GenBank/DDBJ whole genome shotgun (WGS) entry which is preliminary data.</text>
</comment>
<dbReference type="EMBL" id="JAXAVX010000010">
    <property type="protein sequence ID" value="MDX8153056.1"/>
    <property type="molecule type" value="Genomic_DNA"/>
</dbReference>
<evidence type="ECO:0000256" key="3">
    <source>
        <dbReference type="RuleBase" id="RU362118"/>
    </source>
</evidence>
<feature type="region of interest" description="Disordered" evidence="4">
    <location>
        <begin position="1"/>
        <end position="67"/>
    </location>
</feature>
<dbReference type="InterPro" id="IPR015421">
    <property type="entry name" value="PyrdxlP-dep_Trfase_major"/>
</dbReference>
<protein>
    <submittedName>
        <fullName evidence="5">PLP-dependent transferase</fullName>
    </submittedName>
</protein>
<dbReference type="Proteomes" id="UP001277761">
    <property type="component" value="Unassembled WGS sequence"/>
</dbReference>
<comment type="similarity">
    <text evidence="3">Belongs to the trans-sulfuration enzymes family.</text>
</comment>
<keyword evidence="6" id="KW-1185">Reference proteome</keyword>
<dbReference type="InterPro" id="IPR015424">
    <property type="entry name" value="PyrdxlP-dep_Trfase"/>
</dbReference>
<evidence type="ECO:0000313" key="5">
    <source>
        <dbReference type="EMBL" id="MDX8153056.1"/>
    </source>
</evidence>
<evidence type="ECO:0000256" key="2">
    <source>
        <dbReference type="ARBA" id="ARBA00022898"/>
    </source>
</evidence>
<dbReference type="Gene3D" id="3.40.640.10">
    <property type="entry name" value="Type I PLP-dependent aspartate aminotransferase-like (Major domain)"/>
    <property type="match status" value="1"/>
</dbReference>
<dbReference type="InterPro" id="IPR000277">
    <property type="entry name" value="Cys/Met-Metab_PyrdxlP-dep_enz"/>
</dbReference>
<feature type="compositionally biased region" description="Low complexity" evidence="4">
    <location>
        <begin position="49"/>
        <end position="67"/>
    </location>
</feature>
<evidence type="ECO:0000256" key="4">
    <source>
        <dbReference type="SAM" id="MobiDB-lite"/>
    </source>
</evidence>
<dbReference type="InterPro" id="IPR015422">
    <property type="entry name" value="PyrdxlP-dep_Trfase_small"/>
</dbReference>
<reference evidence="5 6" key="1">
    <citation type="submission" date="2023-11" db="EMBL/GenBank/DDBJ databases">
        <authorList>
            <person name="Xu M."/>
            <person name="Jiang T."/>
        </authorList>
    </citation>
    <scope>NUCLEOTIDE SEQUENCE [LARGE SCALE GENOMIC DNA]</scope>
    <source>
        <strain evidence="5 6">SD</strain>
    </source>
</reference>
<dbReference type="Pfam" id="PF01053">
    <property type="entry name" value="Cys_Met_Meta_PP"/>
    <property type="match status" value="1"/>
</dbReference>
<accession>A0ABU4VMJ3</accession>
<evidence type="ECO:0000313" key="6">
    <source>
        <dbReference type="Proteomes" id="UP001277761"/>
    </source>
</evidence>
<dbReference type="PANTHER" id="PTHR11808:SF85">
    <property type="entry name" value="CYSTATHIONINE GAMMA-LYASE-RELATED"/>
    <property type="match status" value="1"/>
</dbReference>
<keyword evidence="2 3" id="KW-0663">Pyridoxal phosphate</keyword>